<keyword evidence="17" id="KW-1185">Reference proteome</keyword>
<evidence type="ECO:0000256" key="2">
    <source>
        <dbReference type="ARBA" id="ARBA00002988"/>
    </source>
</evidence>
<evidence type="ECO:0000256" key="1">
    <source>
        <dbReference type="ARBA" id="ARBA00001946"/>
    </source>
</evidence>
<evidence type="ECO:0000256" key="7">
    <source>
        <dbReference type="ARBA" id="ARBA00022679"/>
    </source>
</evidence>
<gene>
    <name evidence="16" type="ORF">SYN_02383</name>
</gene>
<keyword evidence="7 16" id="KW-0808">Transferase</keyword>
<sequence length="907" mass="104867">MNRRDNGEYREPADRSYTRIALSWSRRRLPEVDPGKDIMEKIPIRVSTGLESFDSVIDGLRIGDNVVWQVDYIADYRSFVTPFVQRALSENRMVVYLCFAQHEPLLDEDERVTVYHLDASSGFESFSSEVYSIAAREGEGVFYVFDSLSDLLSAWATDLMIGNFFRIICPYLYQLNTVAYFALVRENHSFRTVARIRETTQVLLDVYNADNKIYVHPLKVKGRHLPTMFLPHLKRGDSFSPVTRSVDTGRLLHYFSGKGLDSATRNLDYWDRLFIHVEELLHRTIHREEKRNLLDHLCEIMIGREERIRSLARKHLTLEDLLNIKARLIGTGYIGGKAVGMMIARNMLLQDRSFDWHNCLEPHDSFFIGSDVFYTYIVENGWWKLRMDQKTREGYFEVAKVLREKMLDGRFPEEIEEQFWRVIEYFGQSPIIVRSSSLLEDAFGNAFAGKYESIFCVNQGTPEERYRQFREAIRRVYASTLNEDALAYRLQRGLEKHDEQMALLVQRVSGSYRKDCFFPDLAGVGLSYNTFVWKKEMDPRAGMLRLVLGLGTRAVNRVENDYPRIVPLDVPLLRPHSGENDLRRYSQHDVDVLNISRNEFETIPAADVLSEDMNIRSELVGVRDYESEEQLKERGRGGQRKWILTFDGLLSENPFPQVMQKMLKTLERKYSYPVDIEFTVNFTRGDSFQINLVQCRPLQTRGEGKGIQVVIPSDVPESQILFQSEGNFMGGSLVQPVKRLVYVDSEEYSRLSLSEKYDIARLIGRLNRISRREECPAILLGPGRWGTTTPSLGVPVRFAEINQFVALVEIAYMTGSLMPELSFGTHFFQDLVETDIFYVALFPEREEFLFNVGLIGKGENRLPLLLPECGRYEKTVFVRDVDAENFLLMADIVSRKVLCYTFPKSGG</sequence>
<comment type="function">
    <text evidence="2">Catalyzes the phosphorylation of pyruvate to phosphoenolpyruvate.</text>
</comment>
<dbReference type="eggNOG" id="COG0574">
    <property type="taxonomic scope" value="Bacteria"/>
</dbReference>
<dbReference type="EC" id="2.7.9.2" evidence="5"/>
<dbReference type="EMBL" id="CP000252">
    <property type="protein sequence ID" value="ABC76049.1"/>
    <property type="molecule type" value="Genomic_DNA"/>
</dbReference>
<dbReference type="KEGG" id="sat:SYN_02383"/>
<evidence type="ECO:0000256" key="4">
    <source>
        <dbReference type="ARBA" id="ARBA00007837"/>
    </source>
</evidence>
<evidence type="ECO:0000256" key="13">
    <source>
        <dbReference type="ARBA" id="ARBA00033470"/>
    </source>
</evidence>
<comment type="similarity">
    <text evidence="4">Belongs to the PEP-utilizing enzyme family.</text>
</comment>
<evidence type="ECO:0000259" key="15">
    <source>
        <dbReference type="Pfam" id="PF01326"/>
    </source>
</evidence>
<comment type="catalytic activity">
    <reaction evidence="14">
        <text>pyruvate + ATP + H2O = phosphoenolpyruvate + AMP + phosphate + 2 H(+)</text>
        <dbReference type="Rhea" id="RHEA:11364"/>
        <dbReference type="ChEBI" id="CHEBI:15361"/>
        <dbReference type="ChEBI" id="CHEBI:15377"/>
        <dbReference type="ChEBI" id="CHEBI:15378"/>
        <dbReference type="ChEBI" id="CHEBI:30616"/>
        <dbReference type="ChEBI" id="CHEBI:43474"/>
        <dbReference type="ChEBI" id="CHEBI:58702"/>
        <dbReference type="ChEBI" id="CHEBI:456215"/>
        <dbReference type="EC" id="2.7.9.2"/>
    </reaction>
</comment>
<comment type="pathway">
    <text evidence="3">Carbohydrate biosynthesis; gluconeogenesis.</text>
</comment>
<dbReference type="Gene3D" id="3.30.1490.20">
    <property type="entry name" value="ATP-grasp fold, A domain"/>
    <property type="match status" value="1"/>
</dbReference>
<evidence type="ECO:0000256" key="14">
    <source>
        <dbReference type="ARBA" id="ARBA00047700"/>
    </source>
</evidence>
<dbReference type="InParanoid" id="Q2LQG3"/>
<keyword evidence="12" id="KW-0460">Magnesium</keyword>
<keyword evidence="9" id="KW-0547">Nucleotide-binding</keyword>
<dbReference type="STRING" id="56780.SYN_02383"/>
<evidence type="ECO:0000256" key="6">
    <source>
        <dbReference type="ARBA" id="ARBA00021623"/>
    </source>
</evidence>
<keyword evidence="10" id="KW-0418">Kinase</keyword>
<dbReference type="InterPro" id="IPR002192">
    <property type="entry name" value="PPDK_AMP/ATP-bd"/>
</dbReference>
<dbReference type="GO" id="GO:0046872">
    <property type="term" value="F:metal ion binding"/>
    <property type="evidence" value="ECO:0007669"/>
    <property type="project" value="UniProtKB-KW"/>
</dbReference>
<dbReference type="PANTHER" id="PTHR43030">
    <property type="entry name" value="PHOSPHOENOLPYRUVATE SYNTHASE"/>
    <property type="match status" value="1"/>
</dbReference>
<organism evidence="16 17">
    <name type="scientific">Syntrophus aciditrophicus (strain SB)</name>
    <dbReference type="NCBI Taxonomy" id="56780"/>
    <lineage>
        <taxon>Bacteria</taxon>
        <taxon>Pseudomonadati</taxon>
        <taxon>Thermodesulfobacteriota</taxon>
        <taxon>Syntrophia</taxon>
        <taxon>Syntrophales</taxon>
        <taxon>Syntrophaceae</taxon>
        <taxon>Syntrophus</taxon>
    </lineage>
</organism>
<evidence type="ECO:0000256" key="10">
    <source>
        <dbReference type="ARBA" id="ARBA00022777"/>
    </source>
</evidence>
<name>Q2LQG3_SYNAS</name>
<evidence type="ECO:0000256" key="5">
    <source>
        <dbReference type="ARBA" id="ARBA00011996"/>
    </source>
</evidence>
<dbReference type="SUPFAM" id="SSF56059">
    <property type="entry name" value="Glutathione synthetase ATP-binding domain-like"/>
    <property type="match status" value="1"/>
</dbReference>
<proteinExistence type="inferred from homology"/>
<dbReference type="PANTHER" id="PTHR43030:SF1">
    <property type="entry name" value="PHOSPHOENOLPYRUVATE SYNTHASE"/>
    <property type="match status" value="1"/>
</dbReference>
<evidence type="ECO:0000256" key="11">
    <source>
        <dbReference type="ARBA" id="ARBA00022840"/>
    </source>
</evidence>
<evidence type="ECO:0000313" key="16">
    <source>
        <dbReference type="EMBL" id="ABC76049.1"/>
    </source>
</evidence>
<reference evidence="16 17" key="1">
    <citation type="journal article" date="2007" name="Proc. Natl. Acad. Sci. U.S.A.">
        <title>The genome of Syntrophus aciditrophicus: life at the thermodynamic limit of microbial growth.</title>
        <authorList>
            <person name="McInerney M.J."/>
            <person name="Rohlin L."/>
            <person name="Mouttaki H."/>
            <person name="Kim U."/>
            <person name="Krupp R.S."/>
            <person name="Rios-Hernandez L."/>
            <person name="Sieber J."/>
            <person name="Struchtemeyer C.G."/>
            <person name="Bhattacharyya A."/>
            <person name="Campbell J.W."/>
            <person name="Gunsalus R.P."/>
        </authorList>
    </citation>
    <scope>NUCLEOTIDE SEQUENCE [LARGE SCALE GENOMIC DNA]</scope>
    <source>
        <strain evidence="16 17">SB</strain>
    </source>
</reference>
<comment type="cofactor">
    <cofactor evidence="1">
        <name>Mg(2+)</name>
        <dbReference type="ChEBI" id="CHEBI:18420"/>
    </cofactor>
</comment>
<dbReference type="HOGENOM" id="CLU_015408_0_0_7"/>
<keyword evidence="8" id="KW-0479">Metal-binding</keyword>
<evidence type="ECO:0000256" key="3">
    <source>
        <dbReference type="ARBA" id="ARBA00004742"/>
    </source>
</evidence>
<evidence type="ECO:0000256" key="9">
    <source>
        <dbReference type="ARBA" id="ARBA00022741"/>
    </source>
</evidence>
<keyword evidence="11" id="KW-0067">ATP-binding</keyword>
<evidence type="ECO:0000313" key="17">
    <source>
        <dbReference type="Proteomes" id="UP000001933"/>
    </source>
</evidence>
<protein>
    <recommendedName>
        <fullName evidence="6">Phosphoenolpyruvate synthase</fullName>
        <ecNumber evidence="5">2.7.9.2</ecNumber>
    </recommendedName>
    <alternativeName>
        <fullName evidence="13">Pyruvate, water dikinase</fullName>
    </alternativeName>
</protein>
<dbReference type="Pfam" id="PF01326">
    <property type="entry name" value="PPDK_N"/>
    <property type="match status" value="1"/>
</dbReference>
<dbReference type="GO" id="GO:0005524">
    <property type="term" value="F:ATP binding"/>
    <property type="evidence" value="ECO:0007669"/>
    <property type="project" value="UniProtKB-KW"/>
</dbReference>
<dbReference type="AlphaFoldDB" id="Q2LQG3"/>
<dbReference type="InterPro" id="IPR006319">
    <property type="entry name" value="PEP_synth"/>
</dbReference>
<dbReference type="Proteomes" id="UP000001933">
    <property type="component" value="Chromosome"/>
</dbReference>
<evidence type="ECO:0000256" key="8">
    <source>
        <dbReference type="ARBA" id="ARBA00022723"/>
    </source>
</evidence>
<feature type="domain" description="Pyruvate phosphate dikinase AMP/ATP-binding" evidence="15">
    <location>
        <begin position="333"/>
        <end position="705"/>
    </location>
</feature>
<dbReference type="GO" id="GO:0008986">
    <property type="term" value="F:pyruvate, water dikinase activity"/>
    <property type="evidence" value="ECO:0007669"/>
    <property type="project" value="UniProtKB-EC"/>
</dbReference>
<accession>Q2LQG3</accession>
<evidence type="ECO:0000256" key="12">
    <source>
        <dbReference type="ARBA" id="ARBA00022842"/>
    </source>
</evidence>
<dbReference type="InterPro" id="IPR013815">
    <property type="entry name" value="ATP_grasp_subdomain_1"/>
</dbReference>